<sequence length="43" mass="5198">MKVFLFPNIRCFQAIYNILIIKILQNYSQIMKQNHTEKSCDLH</sequence>
<name>D1QNT8_9BACT</name>
<comment type="caution">
    <text evidence="1">The sequence shown here is derived from an EMBL/GenBank/DDBJ whole genome shotgun (WGS) entry which is preliminary data.</text>
</comment>
<dbReference type="AlphaFoldDB" id="D1QNT8"/>
<dbReference type="Proteomes" id="UP000004079">
    <property type="component" value="Unassembled WGS sequence"/>
</dbReference>
<evidence type="ECO:0000313" key="1">
    <source>
        <dbReference type="EMBL" id="EFB33040.1"/>
    </source>
</evidence>
<gene>
    <name evidence="1" type="ORF">HMPREF0971_00589</name>
</gene>
<organism evidence="1 2">
    <name type="scientific">Segatella oris F0302</name>
    <dbReference type="NCBI Taxonomy" id="649760"/>
    <lineage>
        <taxon>Bacteria</taxon>
        <taxon>Pseudomonadati</taxon>
        <taxon>Bacteroidota</taxon>
        <taxon>Bacteroidia</taxon>
        <taxon>Bacteroidales</taxon>
        <taxon>Prevotellaceae</taxon>
        <taxon>Segatella</taxon>
    </lineage>
</organism>
<reference evidence="1 2" key="1">
    <citation type="submission" date="2009-11" db="EMBL/GenBank/DDBJ databases">
        <authorList>
            <person name="Weinstock G."/>
            <person name="Sodergren E."/>
            <person name="Clifton S."/>
            <person name="Fulton L."/>
            <person name="Fulton B."/>
            <person name="Courtney L."/>
            <person name="Fronick C."/>
            <person name="Harrison M."/>
            <person name="Strong C."/>
            <person name="Farmer C."/>
            <person name="Delahaunty K."/>
            <person name="Markovic C."/>
            <person name="Hall O."/>
            <person name="Minx P."/>
            <person name="Tomlinson C."/>
            <person name="Mitreva M."/>
            <person name="Nelson J."/>
            <person name="Hou S."/>
            <person name="Wollam A."/>
            <person name="Pepin K.H."/>
            <person name="Johnson M."/>
            <person name="Bhonagiri V."/>
            <person name="Nash W.E."/>
            <person name="Warren W."/>
            <person name="Chinwalla A."/>
            <person name="Mardis E.R."/>
            <person name="Wilson R.K."/>
        </authorList>
    </citation>
    <scope>NUCLEOTIDE SEQUENCE [LARGE SCALE GENOMIC DNA]</scope>
    <source>
        <strain evidence="1 2">F0302</strain>
    </source>
</reference>
<proteinExistence type="predicted"/>
<evidence type="ECO:0000313" key="2">
    <source>
        <dbReference type="Proteomes" id="UP000004079"/>
    </source>
</evidence>
<dbReference type="EMBL" id="ACUZ02000005">
    <property type="protein sequence ID" value="EFB33040.1"/>
    <property type="molecule type" value="Genomic_DNA"/>
</dbReference>
<protein>
    <submittedName>
        <fullName evidence="1">Uncharacterized protein</fullName>
    </submittedName>
</protein>
<dbReference type="HOGENOM" id="CLU_3237738_0_0_10"/>
<accession>D1QNT8</accession>